<accession>A0A4R5TMM4</accession>
<keyword evidence="2" id="KW-1185">Reference proteome</keyword>
<evidence type="ECO:0000313" key="2">
    <source>
        <dbReference type="Proteomes" id="UP000294796"/>
    </source>
</evidence>
<gene>
    <name evidence="1" type="ORF">E2F46_16805</name>
</gene>
<comment type="caution">
    <text evidence="1">The sequence shown here is derived from an EMBL/GenBank/DDBJ whole genome shotgun (WGS) entry which is preliminary data.</text>
</comment>
<sequence>MSWDAFQREVLAELGHVAWRVAGDEAVEAPRDALSLAVLRAAARTADSADAARLCREHGVPVRLREPAAKRALWPRLRALRRAMQ</sequence>
<dbReference type="Proteomes" id="UP000294796">
    <property type="component" value="Unassembled WGS sequence"/>
</dbReference>
<evidence type="ECO:0000313" key="1">
    <source>
        <dbReference type="EMBL" id="TDK19429.1"/>
    </source>
</evidence>
<dbReference type="OrthoDB" id="6028077at2"/>
<protein>
    <submittedName>
        <fullName evidence="1">Uncharacterized protein</fullName>
    </submittedName>
</protein>
<organism evidence="1 2">
    <name type="scientific">Luteimonas aestuarii</name>
    <dbReference type="NCBI Taxonomy" id="453837"/>
    <lineage>
        <taxon>Bacteria</taxon>
        <taxon>Pseudomonadati</taxon>
        <taxon>Pseudomonadota</taxon>
        <taxon>Gammaproteobacteria</taxon>
        <taxon>Lysobacterales</taxon>
        <taxon>Lysobacteraceae</taxon>
        <taxon>Luteimonas</taxon>
    </lineage>
</organism>
<dbReference type="RefSeq" id="WP_133323741.1">
    <property type="nucleotide sequence ID" value="NZ_SMTF01000023.1"/>
</dbReference>
<dbReference type="AlphaFoldDB" id="A0A4R5TMM4"/>
<name>A0A4R5TMM4_9GAMM</name>
<proteinExistence type="predicted"/>
<dbReference type="EMBL" id="SMTF01000023">
    <property type="protein sequence ID" value="TDK19429.1"/>
    <property type="molecule type" value="Genomic_DNA"/>
</dbReference>
<reference evidence="1 2" key="1">
    <citation type="submission" date="2019-03" db="EMBL/GenBank/DDBJ databases">
        <title>Luteimonas zhaokaii sp.nov., isolated from the rectal contents of Plateau pika in Yushu, Qinghai Province, China.</title>
        <authorList>
            <person name="Zhang G."/>
        </authorList>
    </citation>
    <scope>NUCLEOTIDE SEQUENCE [LARGE SCALE GENOMIC DNA]</scope>
    <source>
        <strain evidence="1 2">B9</strain>
    </source>
</reference>